<protein>
    <submittedName>
        <fullName evidence="2">Uncharacterized protein</fullName>
    </submittedName>
</protein>
<comment type="caution">
    <text evidence="2">The sequence shown here is derived from an EMBL/GenBank/DDBJ whole genome shotgun (WGS) entry which is preliminary data.</text>
</comment>
<evidence type="ECO:0000313" key="2">
    <source>
        <dbReference type="EMBL" id="KAG8517825.1"/>
    </source>
</evidence>
<keyword evidence="3" id="KW-1185">Reference proteome</keyword>
<dbReference type="EMBL" id="JAGFMF010011643">
    <property type="protein sequence ID" value="KAG8517825.1"/>
    <property type="molecule type" value="Genomic_DNA"/>
</dbReference>
<evidence type="ECO:0000256" key="1">
    <source>
        <dbReference type="SAM" id="MobiDB-lite"/>
    </source>
</evidence>
<feature type="region of interest" description="Disordered" evidence="1">
    <location>
        <begin position="25"/>
        <end position="45"/>
    </location>
</feature>
<gene>
    <name evidence="2" type="ORF">J0S82_020486</name>
</gene>
<name>A0A8J6AIF5_GALPY</name>
<accession>A0A8J6AIF5</accession>
<proteinExistence type="predicted"/>
<sequence>MKLRRRGLVWKEQKDYFSLSWRMRSAPNHPSSRTPPPSAHAQSGSNRLLKAQPLPLRQCAQQRTLRPADLGEPAASLSSTDLQLSEPWRQWLQPRLNCSLLAGTSSACCCRCSGTPCRSWRTQCRGPGGRCWESAGSEPPTEAPAPSPGRPCQQVLLCIPASMGASAAQEWGVPCALSSEEHLPRHHVMIWTKSGQRHPSPAAWAVPTGPTMEIQTTTPASRTDIPTSPAEALNLMQQRRHQLCAYVAGLEGSSH</sequence>
<dbReference type="AlphaFoldDB" id="A0A8J6AIF5"/>
<organism evidence="2 3">
    <name type="scientific">Galemys pyrenaicus</name>
    <name type="common">Iberian desman</name>
    <name type="synonym">Pyrenean desman</name>
    <dbReference type="NCBI Taxonomy" id="202257"/>
    <lineage>
        <taxon>Eukaryota</taxon>
        <taxon>Metazoa</taxon>
        <taxon>Chordata</taxon>
        <taxon>Craniata</taxon>
        <taxon>Vertebrata</taxon>
        <taxon>Euteleostomi</taxon>
        <taxon>Mammalia</taxon>
        <taxon>Eutheria</taxon>
        <taxon>Laurasiatheria</taxon>
        <taxon>Eulipotyphla</taxon>
        <taxon>Talpidae</taxon>
        <taxon>Galemys</taxon>
    </lineage>
</organism>
<reference evidence="2" key="1">
    <citation type="journal article" date="2021" name="Evol. Appl.">
        <title>The genome of the Pyrenean desman and the effects of bottlenecks and inbreeding on the genomic landscape of an endangered species.</title>
        <authorList>
            <person name="Escoda L."/>
            <person name="Castresana J."/>
        </authorList>
    </citation>
    <scope>NUCLEOTIDE SEQUENCE</scope>
    <source>
        <strain evidence="2">IBE-C5619</strain>
    </source>
</reference>
<evidence type="ECO:0000313" key="3">
    <source>
        <dbReference type="Proteomes" id="UP000700334"/>
    </source>
</evidence>
<dbReference type="Proteomes" id="UP000700334">
    <property type="component" value="Unassembled WGS sequence"/>
</dbReference>
<dbReference type="OrthoDB" id="9823442at2759"/>